<dbReference type="EMBL" id="BARU01004768">
    <property type="protein sequence ID" value="GAH23572.1"/>
    <property type="molecule type" value="Genomic_DNA"/>
</dbReference>
<feature type="transmembrane region" description="Helical" evidence="1">
    <location>
        <begin position="106"/>
        <end position="125"/>
    </location>
</feature>
<dbReference type="AlphaFoldDB" id="X1DTV6"/>
<organism evidence="3">
    <name type="scientific">marine sediment metagenome</name>
    <dbReference type="NCBI Taxonomy" id="412755"/>
    <lineage>
        <taxon>unclassified sequences</taxon>
        <taxon>metagenomes</taxon>
        <taxon>ecological metagenomes</taxon>
    </lineage>
</organism>
<proteinExistence type="predicted"/>
<gene>
    <name evidence="3" type="ORF">S03H2_09395</name>
</gene>
<feature type="transmembrane region" description="Helical" evidence="1">
    <location>
        <begin position="78"/>
        <end position="94"/>
    </location>
</feature>
<protein>
    <recommendedName>
        <fullName evidence="2">Zinc-ribbon domain-containing protein</fullName>
    </recommendedName>
</protein>
<name>X1DTV6_9ZZZZ</name>
<comment type="caution">
    <text evidence="3">The sequence shown here is derived from an EMBL/GenBank/DDBJ whole genome shotgun (WGS) entry which is preliminary data.</text>
</comment>
<keyword evidence="1" id="KW-0812">Transmembrane</keyword>
<evidence type="ECO:0000256" key="1">
    <source>
        <dbReference type="SAM" id="Phobius"/>
    </source>
</evidence>
<keyword evidence="1" id="KW-0472">Membrane</keyword>
<feature type="transmembrane region" description="Helical" evidence="1">
    <location>
        <begin position="54"/>
        <end position="72"/>
    </location>
</feature>
<evidence type="ECO:0000259" key="2">
    <source>
        <dbReference type="Pfam" id="PF13240"/>
    </source>
</evidence>
<sequence>MPFCPNCGKEAGTDSVFCASCGSKLKGEQKSPSQASFQKKSVPVSAGGLDAKTYILISVAGFGALALLSLVWSNSLGFILAAALSAALYFGGLKKLDAGDPETAKITSLIVGVLGGVIGLAMLLAGGRGQFIGAVDILVAVPAFLAWHELEKS</sequence>
<reference evidence="3" key="1">
    <citation type="journal article" date="2014" name="Front. Microbiol.">
        <title>High frequency of phylogenetically diverse reductive dehalogenase-homologous genes in deep subseafloor sedimentary metagenomes.</title>
        <authorList>
            <person name="Kawai M."/>
            <person name="Futagami T."/>
            <person name="Toyoda A."/>
            <person name="Takaki Y."/>
            <person name="Nishi S."/>
            <person name="Hori S."/>
            <person name="Arai W."/>
            <person name="Tsubouchi T."/>
            <person name="Morono Y."/>
            <person name="Uchiyama I."/>
            <person name="Ito T."/>
            <person name="Fujiyama A."/>
            <person name="Inagaki F."/>
            <person name="Takami H."/>
        </authorList>
    </citation>
    <scope>NUCLEOTIDE SEQUENCE</scope>
    <source>
        <strain evidence="3">Expedition CK06-06</strain>
    </source>
</reference>
<evidence type="ECO:0000313" key="3">
    <source>
        <dbReference type="EMBL" id="GAH23572.1"/>
    </source>
</evidence>
<keyword evidence="1" id="KW-1133">Transmembrane helix</keyword>
<feature type="domain" description="Zinc-ribbon" evidence="2">
    <location>
        <begin position="3"/>
        <end position="25"/>
    </location>
</feature>
<dbReference type="InterPro" id="IPR026870">
    <property type="entry name" value="Zinc_ribbon_dom"/>
</dbReference>
<dbReference type="Pfam" id="PF13240">
    <property type="entry name" value="Zn_Ribbon_1"/>
    <property type="match status" value="1"/>
</dbReference>
<feature type="transmembrane region" description="Helical" evidence="1">
    <location>
        <begin position="131"/>
        <end position="150"/>
    </location>
</feature>
<accession>X1DTV6</accession>